<evidence type="ECO:0000313" key="3">
    <source>
        <dbReference type="EMBL" id="KYL35329.1"/>
    </source>
</evidence>
<reference evidence="3 4" key="1">
    <citation type="submission" date="2016-03" db="EMBL/GenBank/DDBJ databases">
        <authorList>
            <person name="Zhang H."/>
            <person name="Liu R."/>
            <person name="Wang M."/>
            <person name="Wang H."/>
            <person name="Wang L."/>
            <person name="Song L."/>
        </authorList>
    </citation>
    <scope>NUCLEOTIDE SEQUENCE [LARGE SCALE GENOMIC DNA]</scope>
    <source>
        <strain evidence="3 4">DSM 16099</strain>
    </source>
</reference>
<dbReference type="SUPFAM" id="SSF48452">
    <property type="entry name" value="TPR-like"/>
    <property type="match status" value="1"/>
</dbReference>
<evidence type="ECO:0000259" key="2">
    <source>
        <dbReference type="Pfam" id="PF05569"/>
    </source>
</evidence>
<dbReference type="InterPro" id="IPR011990">
    <property type="entry name" value="TPR-like_helical_dom_sf"/>
</dbReference>
<dbReference type="Gene3D" id="1.25.40.10">
    <property type="entry name" value="Tetratricopeptide repeat domain"/>
    <property type="match status" value="1"/>
</dbReference>
<dbReference type="CDD" id="cd07341">
    <property type="entry name" value="M56_BlaR1_MecR1_like"/>
    <property type="match status" value="1"/>
</dbReference>
<protein>
    <submittedName>
        <fullName evidence="3">Peptidase M56 BlaR1</fullName>
    </submittedName>
</protein>
<dbReference type="InterPro" id="IPR008756">
    <property type="entry name" value="Peptidase_M56"/>
</dbReference>
<dbReference type="AlphaFoldDB" id="A0ABD4ENA7"/>
<proteinExistence type="predicted"/>
<keyword evidence="1" id="KW-1133">Transmembrane helix</keyword>
<feature type="transmembrane region" description="Helical" evidence="1">
    <location>
        <begin position="142"/>
        <end position="161"/>
    </location>
</feature>
<dbReference type="Pfam" id="PF05569">
    <property type="entry name" value="Peptidase_M56"/>
    <property type="match status" value="1"/>
</dbReference>
<accession>A0ABD4ENA7</accession>
<keyword evidence="1" id="KW-0472">Membrane</keyword>
<dbReference type="Proteomes" id="UP000075763">
    <property type="component" value="Unassembled WGS sequence"/>
</dbReference>
<dbReference type="EMBL" id="LVCN01000023">
    <property type="protein sequence ID" value="KYL35329.1"/>
    <property type="molecule type" value="Genomic_DNA"/>
</dbReference>
<sequence>MMDYFVTCTIISVCCLLASLGMKSAPSRLNFYVIMLALIAWFVPWQYFSQLPLFESTSQYTVNVAEFSFLNTLIAPTGAQVITSESSIIAPVSWLPSLNHIFSVLLLSGIGLFTLRVAMYVKLVKNLKANSSLYSTSKRENCIYPIRFTSIGGPAFATGLVNPVVWLTPEMENRKELNSVIEHELTHLQQGDIYWTWLICFIESVFWWNPICSKLARLAKEQLELSCDEKCMRKLKGKYQLDLASLLLSEHEKKSKYNFFTPPLLNIEHSKSFNIQRIKMLNKEKTMKSKHMVMALAALSFSALAAAQIVDENPKNEQHSAQKQPAASNQYNQQLAQLLEVAGDAKSDQPTQLIQTAKNIQKWYANRGVLSGFEEGKIKLESYTLLVHVFSKLEQYEDILSAYETWYPAGSNPPYFTKNSLANAYIQLGRYELAIAELEGLSRELDGNLHEGSAGNLALAYIYAADYDNALDTLQQGNLEGSAYGDVLKYYIYDQQNNQIKMAELKGRLPAAFAVTPALLPRIGIPQSPLLAKL</sequence>
<dbReference type="PANTHER" id="PTHR34978:SF3">
    <property type="entry name" value="SLR0241 PROTEIN"/>
    <property type="match status" value="1"/>
</dbReference>
<evidence type="ECO:0000256" key="1">
    <source>
        <dbReference type="SAM" id="Phobius"/>
    </source>
</evidence>
<dbReference type="InterPro" id="IPR052173">
    <property type="entry name" value="Beta-lactam_resp_regulator"/>
</dbReference>
<dbReference type="PANTHER" id="PTHR34978">
    <property type="entry name" value="POSSIBLE SENSOR-TRANSDUCER PROTEIN BLAR"/>
    <property type="match status" value="1"/>
</dbReference>
<feature type="transmembrane region" description="Helical" evidence="1">
    <location>
        <begin position="101"/>
        <end position="121"/>
    </location>
</feature>
<feature type="transmembrane region" description="Helical" evidence="1">
    <location>
        <begin position="31"/>
        <end position="48"/>
    </location>
</feature>
<feature type="domain" description="Peptidase M56" evidence="2">
    <location>
        <begin position="5"/>
        <end position="262"/>
    </location>
</feature>
<name>A0ABD4ENA7_9GAMM</name>
<gene>
    <name evidence="3" type="ORF">A2I96_01930</name>
</gene>
<organism evidence="3 4">
    <name type="scientific">Pseudoalteromonas tetraodonis</name>
    <dbReference type="NCBI Taxonomy" id="43659"/>
    <lineage>
        <taxon>Bacteria</taxon>
        <taxon>Pseudomonadati</taxon>
        <taxon>Pseudomonadota</taxon>
        <taxon>Gammaproteobacteria</taxon>
        <taxon>Alteromonadales</taxon>
        <taxon>Pseudoalteromonadaceae</taxon>
        <taxon>Pseudoalteromonas</taxon>
    </lineage>
</organism>
<evidence type="ECO:0000313" key="4">
    <source>
        <dbReference type="Proteomes" id="UP000075763"/>
    </source>
</evidence>
<keyword evidence="1" id="KW-0812">Transmembrane</keyword>
<comment type="caution">
    <text evidence="3">The sequence shown here is derived from an EMBL/GenBank/DDBJ whole genome shotgun (WGS) entry which is preliminary data.</text>
</comment>